<dbReference type="GO" id="GO:0005506">
    <property type="term" value="F:iron ion binding"/>
    <property type="evidence" value="ECO:0007669"/>
    <property type="project" value="UniProtKB-UniRule"/>
</dbReference>
<evidence type="ECO:0000256" key="7">
    <source>
        <dbReference type="ARBA" id="ARBA00023004"/>
    </source>
</evidence>
<keyword evidence="3 9" id="KW-0813">Transport</keyword>
<keyword evidence="7 9" id="KW-0408">Iron</keyword>
<comment type="function">
    <text evidence="2 9">Ferredoxins are iron-sulfur proteins that transfer electrons in a wide variety of metabolic reactions.</text>
</comment>
<comment type="cofactor">
    <cofactor evidence="1">
        <name>[4Fe-4S] cluster</name>
        <dbReference type="ChEBI" id="CHEBI:49883"/>
    </cofactor>
</comment>
<dbReference type="InterPro" id="IPR001080">
    <property type="entry name" value="3Fe4S_ferredoxin"/>
</dbReference>
<dbReference type="OrthoDB" id="9803319at2"/>
<evidence type="ECO:0000313" key="12">
    <source>
        <dbReference type="Proteomes" id="UP000317155"/>
    </source>
</evidence>
<evidence type="ECO:0000256" key="8">
    <source>
        <dbReference type="ARBA" id="ARBA00023014"/>
    </source>
</evidence>
<proteinExistence type="predicted"/>
<dbReference type="Proteomes" id="UP000317155">
    <property type="component" value="Unassembled WGS sequence"/>
</dbReference>
<keyword evidence="12" id="KW-1185">Reference proteome</keyword>
<evidence type="ECO:0000256" key="2">
    <source>
        <dbReference type="ARBA" id="ARBA00003532"/>
    </source>
</evidence>
<evidence type="ECO:0000256" key="9">
    <source>
        <dbReference type="RuleBase" id="RU368020"/>
    </source>
</evidence>
<dbReference type="PROSITE" id="PS51379">
    <property type="entry name" value="4FE4S_FER_2"/>
    <property type="match status" value="1"/>
</dbReference>
<dbReference type="Gene3D" id="3.30.70.20">
    <property type="match status" value="1"/>
</dbReference>
<evidence type="ECO:0000256" key="4">
    <source>
        <dbReference type="ARBA" id="ARBA00022485"/>
    </source>
</evidence>
<reference evidence="11 12" key="1">
    <citation type="submission" date="2019-07" db="EMBL/GenBank/DDBJ databases">
        <title>Insights of Desulfuromonas acetexigens electromicrobiology.</title>
        <authorList>
            <person name="Katuri K."/>
            <person name="Sapireddy V."/>
            <person name="Shaw D.R."/>
            <person name="Saikaly P."/>
        </authorList>
    </citation>
    <scope>NUCLEOTIDE SEQUENCE [LARGE SCALE GENOMIC DNA]</scope>
    <source>
        <strain evidence="11 12">2873</strain>
    </source>
</reference>
<dbReference type="PANTHER" id="PTHR39163">
    <property type="entry name" value="FERREDOXIN"/>
    <property type="match status" value="1"/>
</dbReference>
<evidence type="ECO:0000256" key="3">
    <source>
        <dbReference type="ARBA" id="ARBA00022448"/>
    </source>
</evidence>
<dbReference type="RefSeq" id="WP_092056938.1">
    <property type="nucleotide sequence ID" value="NZ_FOJJ01000023.1"/>
</dbReference>
<comment type="caution">
    <text evidence="11">The sequence shown here is derived from an EMBL/GenBank/DDBJ whole genome shotgun (WGS) entry which is preliminary data.</text>
</comment>
<evidence type="ECO:0000256" key="6">
    <source>
        <dbReference type="ARBA" id="ARBA00022982"/>
    </source>
</evidence>
<dbReference type="EMBL" id="VJVV01000003">
    <property type="protein sequence ID" value="TRO82703.1"/>
    <property type="molecule type" value="Genomic_DNA"/>
</dbReference>
<evidence type="ECO:0000313" key="11">
    <source>
        <dbReference type="EMBL" id="TRO82703.1"/>
    </source>
</evidence>
<dbReference type="PRINTS" id="PR00352">
    <property type="entry name" value="3FE4SFRDOXIN"/>
</dbReference>
<keyword evidence="6 9" id="KW-0249">Electron transport</keyword>
<name>A0A550JHN9_9BACT</name>
<gene>
    <name evidence="11" type="ORF">FL622_05835</name>
</gene>
<keyword evidence="8 9" id="KW-0411">Iron-sulfur</keyword>
<protein>
    <recommendedName>
        <fullName evidence="9">Ferredoxin</fullName>
    </recommendedName>
</protein>
<evidence type="ECO:0000259" key="10">
    <source>
        <dbReference type="PROSITE" id="PS51379"/>
    </source>
</evidence>
<organism evidence="11 12">
    <name type="scientific">Trichloromonas acetexigens</name>
    <dbReference type="NCBI Taxonomy" id="38815"/>
    <lineage>
        <taxon>Bacteria</taxon>
        <taxon>Pseudomonadati</taxon>
        <taxon>Thermodesulfobacteriota</taxon>
        <taxon>Desulfuromonadia</taxon>
        <taxon>Desulfuromonadales</taxon>
        <taxon>Trichloromonadaceae</taxon>
        <taxon>Trichloromonas</taxon>
    </lineage>
</organism>
<feature type="domain" description="4Fe-4S ferredoxin-type" evidence="10">
    <location>
        <begin position="3"/>
        <end position="31"/>
    </location>
</feature>
<keyword evidence="4" id="KW-0004">4Fe-4S</keyword>
<keyword evidence="5 9" id="KW-0479">Metal-binding</keyword>
<dbReference type="Pfam" id="PF13370">
    <property type="entry name" value="Fer4_13"/>
    <property type="match status" value="1"/>
</dbReference>
<evidence type="ECO:0000256" key="1">
    <source>
        <dbReference type="ARBA" id="ARBA00001966"/>
    </source>
</evidence>
<dbReference type="PROSITE" id="PS00198">
    <property type="entry name" value="4FE4S_FER_1"/>
    <property type="match status" value="1"/>
</dbReference>
<sequence length="76" mass="8423">MSRIPAVDQECCISCEVCVHLCPEVFRMEGEDGHSHGHDHDHGAHKSIVYNPTGAPESKIELAMDSCPAACIYWRD</sequence>
<dbReference type="InterPro" id="IPR017900">
    <property type="entry name" value="4Fe4S_Fe_S_CS"/>
</dbReference>
<dbReference type="GO" id="GO:0009055">
    <property type="term" value="F:electron transfer activity"/>
    <property type="evidence" value="ECO:0007669"/>
    <property type="project" value="UniProtKB-UniRule"/>
</dbReference>
<dbReference type="PANTHER" id="PTHR39163:SF1">
    <property type="entry name" value="FERREDOXIN"/>
    <property type="match status" value="1"/>
</dbReference>
<dbReference type="GO" id="GO:0051539">
    <property type="term" value="F:4 iron, 4 sulfur cluster binding"/>
    <property type="evidence" value="ECO:0007669"/>
    <property type="project" value="UniProtKB-KW"/>
</dbReference>
<evidence type="ECO:0000256" key="5">
    <source>
        <dbReference type="ARBA" id="ARBA00022723"/>
    </source>
</evidence>
<dbReference type="InterPro" id="IPR052395">
    <property type="entry name" value="ET_Ferredoxin"/>
</dbReference>
<dbReference type="AlphaFoldDB" id="A0A550JHN9"/>
<dbReference type="SUPFAM" id="SSF54862">
    <property type="entry name" value="4Fe-4S ferredoxins"/>
    <property type="match status" value="1"/>
</dbReference>
<accession>A0A550JHN9</accession>
<dbReference type="InterPro" id="IPR017896">
    <property type="entry name" value="4Fe4S_Fe-S-bd"/>
</dbReference>